<sequence>MIRVSLGHVDWSVPDESADIPGETEHSSAYADQPFVTFAGPWAEAMWTVEHEDEVDDLGEALEYVWMENSDGDTDKYESRIEMLCALAEMLGFGPVGRVWEGAWLDELDVLWPAVCEIAALLIDGKPVTHELVLATVDRCQRD</sequence>
<evidence type="ECO:0000313" key="1">
    <source>
        <dbReference type="EMBL" id="OBH73134.1"/>
    </source>
</evidence>
<reference evidence="1 2" key="1">
    <citation type="submission" date="2016-06" db="EMBL/GenBank/DDBJ databases">
        <authorList>
            <person name="Kjaerup R.B."/>
            <person name="Dalgaard T.S."/>
            <person name="Juul-Madsen H.R."/>
        </authorList>
    </citation>
    <scope>NUCLEOTIDE SEQUENCE [LARGE SCALE GENOMIC DNA]</scope>
    <source>
        <strain evidence="1 2">E152</strain>
    </source>
</reference>
<name>A0A1A2T9Q6_MYCNT</name>
<dbReference type="EMBL" id="LZJU01000116">
    <property type="protein sequence ID" value="OBH73134.1"/>
    <property type="molecule type" value="Genomic_DNA"/>
</dbReference>
<dbReference type="Proteomes" id="UP000092389">
    <property type="component" value="Unassembled WGS sequence"/>
</dbReference>
<organism evidence="1 2">
    <name type="scientific">Mycobacterium mantenii</name>
    <dbReference type="NCBI Taxonomy" id="560555"/>
    <lineage>
        <taxon>Bacteria</taxon>
        <taxon>Bacillati</taxon>
        <taxon>Actinomycetota</taxon>
        <taxon>Actinomycetes</taxon>
        <taxon>Mycobacteriales</taxon>
        <taxon>Mycobacteriaceae</taxon>
        <taxon>Mycobacterium</taxon>
        <taxon>Mycobacterium avium complex (MAC)</taxon>
    </lineage>
</organism>
<accession>A0A1A2T9Q6</accession>
<dbReference type="AlphaFoldDB" id="A0A1A2T9Q6"/>
<proteinExistence type="predicted"/>
<protein>
    <submittedName>
        <fullName evidence="1">Uncharacterized protein</fullName>
    </submittedName>
</protein>
<evidence type="ECO:0000313" key="2">
    <source>
        <dbReference type="Proteomes" id="UP000092389"/>
    </source>
</evidence>
<gene>
    <name evidence="1" type="ORF">A5683_25275</name>
</gene>
<comment type="caution">
    <text evidence="1">The sequence shown here is derived from an EMBL/GenBank/DDBJ whole genome shotgun (WGS) entry which is preliminary data.</text>
</comment>